<organism evidence="3 4">
    <name type="scientific">Papiliotrema laurentii</name>
    <name type="common">Cryptococcus laurentii</name>
    <dbReference type="NCBI Taxonomy" id="5418"/>
    <lineage>
        <taxon>Eukaryota</taxon>
        <taxon>Fungi</taxon>
        <taxon>Dikarya</taxon>
        <taxon>Basidiomycota</taxon>
        <taxon>Agaricomycotina</taxon>
        <taxon>Tremellomycetes</taxon>
        <taxon>Tremellales</taxon>
        <taxon>Rhynchogastremaceae</taxon>
        <taxon>Papiliotrema</taxon>
    </lineage>
</organism>
<evidence type="ECO:0000313" key="3">
    <source>
        <dbReference type="EMBL" id="KAK1925853.1"/>
    </source>
</evidence>
<evidence type="ECO:0000256" key="2">
    <source>
        <dbReference type="SAM" id="SignalP"/>
    </source>
</evidence>
<evidence type="ECO:0000256" key="1">
    <source>
        <dbReference type="SAM" id="MobiDB-lite"/>
    </source>
</evidence>
<dbReference type="AlphaFoldDB" id="A0AAD9L7F5"/>
<dbReference type="EMBL" id="JAODAN010000003">
    <property type="protein sequence ID" value="KAK1925853.1"/>
    <property type="molecule type" value="Genomic_DNA"/>
</dbReference>
<dbReference type="Proteomes" id="UP001182556">
    <property type="component" value="Unassembled WGS sequence"/>
</dbReference>
<name>A0AAD9L7F5_PAPLA</name>
<accession>A0AAD9L7F5</accession>
<keyword evidence="2" id="KW-0732">Signal</keyword>
<keyword evidence="4" id="KW-1185">Reference proteome</keyword>
<proteinExistence type="predicted"/>
<comment type="caution">
    <text evidence="3">The sequence shown here is derived from an EMBL/GenBank/DDBJ whole genome shotgun (WGS) entry which is preliminary data.</text>
</comment>
<evidence type="ECO:0008006" key="5">
    <source>
        <dbReference type="Google" id="ProtNLM"/>
    </source>
</evidence>
<protein>
    <recommendedName>
        <fullName evidence="5">Secreted protein</fullName>
    </recommendedName>
</protein>
<feature type="region of interest" description="Disordered" evidence="1">
    <location>
        <begin position="29"/>
        <end position="75"/>
    </location>
</feature>
<reference evidence="3" key="1">
    <citation type="submission" date="2023-02" db="EMBL/GenBank/DDBJ databases">
        <title>Identification and recombinant expression of a fungal hydrolase from Papiliotrema laurentii that hydrolyzes apple cutin and clears colloidal polyester polyurethane.</title>
        <authorList>
            <consortium name="DOE Joint Genome Institute"/>
            <person name="Roman V.A."/>
            <person name="Bojanowski C."/>
            <person name="Crable B.R."/>
            <person name="Wagner D.N."/>
            <person name="Hung C.S."/>
            <person name="Nadeau L.J."/>
            <person name="Schratz L."/>
            <person name="Haridas S."/>
            <person name="Pangilinan J."/>
            <person name="Lipzen A."/>
            <person name="Na H."/>
            <person name="Yan M."/>
            <person name="Ng V."/>
            <person name="Grigoriev I.V."/>
            <person name="Spatafora J.W."/>
            <person name="Barlow D."/>
            <person name="Biffinger J."/>
            <person name="Kelley-Loughnane N."/>
            <person name="Varaljay V.A."/>
            <person name="Crookes-Goodson W.J."/>
        </authorList>
    </citation>
    <scope>NUCLEOTIDE SEQUENCE</scope>
    <source>
        <strain evidence="3">5307AH</strain>
    </source>
</reference>
<gene>
    <name evidence="3" type="ORF">DB88DRAFT_485383</name>
</gene>
<feature type="signal peptide" evidence="2">
    <location>
        <begin position="1"/>
        <end position="29"/>
    </location>
</feature>
<feature type="chain" id="PRO_5042153497" description="Secreted protein" evidence="2">
    <location>
        <begin position="30"/>
        <end position="75"/>
    </location>
</feature>
<sequence>MANYGNERPLTGRVASILTVLLCLSTISSTPRSGRDESCSTGAKHSRRSREEPAVGWGGNHQPPSKRGLEDRGTA</sequence>
<evidence type="ECO:0000313" key="4">
    <source>
        <dbReference type="Proteomes" id="UP001182556"/>
    </source>
</evidence>